<gene>
    <name evidence="1" type="ORF">BLNAU_23641</name>
</gene>
<keyword evidence="2" id="KW-1185">Reference proteome</keyword>
<dbReference type="EMBL" id="JARBJD010000500">
    <property type="protein sequence ID" value="KAK2941437.1"/>
    <property type="molecule type" value="Genomic_DNA"/>
</dbReference>
<reference evidence="1 2" key="1">
    <citation type="journal article" date="2022" name="bioRxiv">
        <title>Genomics of Preaxostyla Flagellates Illuminates Evolutionary Transitions and the Path Towards Mitochondrial Loss.</title>
        <authorList>
            <person name="Novak L.V.F."/>
            <person name="Treitli S.C."/>
            <person name="Pyrih J."/>
            <person name="Halakuc P."/>
            <person name="Pipaliya S.V."/>
            <person name="Vacek V."/>
            <person name="Brzon O."/>
            <person name="Soukal P."/>
            <person name="Eme L."/>
            <person name="Dacks J.B."/>
            <person name="Karnkowska A."/>
            <person name="Elias M."/>
            <person name="Hampl V."/>
        </authorList>
    </citation>
    <scope>NUCLEOTIDE SEQUENCE [LARGE SCALE GENOMIC DNA]</scope>
    <source>
        <strain evidence="1">NAU3</strain>
        <tissue evidence="1">Gut</tissue>
    </source>
</reference>
<name>A0ABQ9WPN1_9EUKA</name>
<dbReference type="Proteomes" id="UP001281761">
    <property type="component" value="Unassembled WGS sequence"/>
</dbReference>
<evidence type="ECO:0000313" key="1">
    <source>
        <dbReference type="EMBL" id="KAK2941437.1"/>
    </source>
</evidence>
<comment type="caution">
    <text evidence="1">The sequence shown here is derived from an EMBL/GenBank/DDBJ whole genome shotgun (WGS) entry which is preliminary data.</text>
</comment>
<evidence type="ECO:0000313" key="2">
    <source>
        <dbReference type="Proteomes" id="UP001281761"/>
    </source>
</evidence>
<sequence>MVDGKLAFVFPSSMQDQSHANLNKDKRSFIFQSSESKAFSQYRHHHKHAPPSPLVIFPPAPTLSHLRLVFTSSLSHVKAGEYFIDVLMEHSVENVAQLLASDERRKAGGSQTITYSGVTNPLWSINPQPA</sequence>
<proteinExistence type="predicted"/>
<accession>A0ABQ9WPN1</accession>
<protein>
    <submittedName>
        <fullName evidence="1">Uncharacterized protein</fullName>
    </submittedName>
</protein>
<organism evidence="1 2">
    <name type="scientific">Blattamonas nauphoetae</name>
    <dbReference type="NCBI Taxonomy" id="2049346"/>
    <lineage>
        <taxon>Eukaryota</taxon>
        <taxon>Metamonada</taxon>
        <taxon>Preaxostyla</taxon>
        <taxon>Oxymonadida</taxon>
        <taxon>Blattamonas</taxon>
    </lineage>
</organism>